<feature type="domain" description="KaiC" evidence="3">
    <location>
        <begin position="2"/>
        <end position="249"/>
    </location>
</feature>
<keyword evidence="1" id="KW-0547">Nucleotide-binding</keyword>
<dbReference type="Gene3D" id="3.40.50.300">
    <property type="entry name" value="P-loop containing nucleotide triphosphate hydrolases"/>
    <property type="match status" value="1"/>
</dbReference>
<gene>
    <name evidence="4" type="ORF">ANME2D_00732</name>
</gene>
<keyword evidence="5" id="KW-1185">Reference proteome</keyword>
<dbReference type="EMBL" id="JMIY01000001">
    <property type="protein sequence ID" value="KCZ73660.1"/>
    <property type="molecule type" value="Genomic_DNA"/>
</dbReference>
<dbReference type="InterPro" id="IPR014774">
    <property type="entry name" value="KaiC-like_dom"/>
</dbReference>
<dbReference type="PANTHER" id="PTHR43637:SF1">
    <property type="entry name" value="UPF0273 PROTEIN TM_0370"/>
    <property type="match status" value="1"/>
</dbReference>
<sequence>MGTVRTAIPGLDELIEGGYIENDIILVTGGPGAGKTTLGIQYLVGGATNFNEPGVLVVMDGTPERIIRDSWRFGWDIEKLISQKKIKIIYANPFKYTKFTKTPEDRTPCVIVASKNIADTLRQIQIEVEEIQAKRLFIDSITSLKLAVDRTDVRQIVSELIKNLEYLDCTTLMTSEMHSAQSFSIEEYLSSGVIRLHIFRAGGCRLRAIEILKMRGVKHDESLHPYEIQERGIVVHSTETVMNDKISLFDNMGW</sequence>
<dbReference type="AlphaFoldDB" id="A0A062VEN8"/>
<dbReference type="Proteomes" id="UP000027153">
    <property type="component" value="Unassembled WGS sequence"/>
</dbReference>
<dbReference type="Pfam" id="PF06745">
    <property type="entry name" value="ATPase"/>
    <property type="match status" value="1"/>
</dbReference>
<name>A0A062VEN8_9EURY</name>
<proteinExistence type="predicted"/>
<dbReference type="InterPro" id="IPR010624">
    <property type="entry name" value="KaiC_dom"/>
</dbReference>
<evidence type="ECO:0000256" key="2">
    <source>
        <dbReference type="ARBA" id="ARBA00022840"/>
    </source>
</evidence>
<reference evidence="4 5" key="1">
    <citation type="journal article" date="2013" name="Nature">
        <title>Anaerobic oxidation of methane coupled to nitrate reduction in a novel archaeal lineage.</title>
        <authorList>
            <person name="Haroon M.F."/>
            <person name="Hu S."/>
            <person name="Shi Y."/>
            <person name="Imelfort M."/>
            <person name="Keller J."/>
            <person name="Hugenholtz P."/>
            <person name="Yuan Z."/>
            <person name="Tyson G.W."/>
        </authorList>
    </citation>
    <scope>NUCLEOTIDE SEQUENCE [LARGE SCALE GENOMIC DNA]</scope>
    <source>
        <strain evidence="4 5">ANME-2d</strain>
    </source>
</reference>
<comment type="caution">
    <text evidence="4">The sequence shown here is derived from an EMBL/GenBank/DDBJ whole genome shotgun (WGS) entry which is preliminary data.</text>
</comment>
<dbReference type="RefSeq" id="WP_048089140.1">
    <property type="nucleotide sequence ID" value="NZ_JMIY01000001.1"/>
</dbReference>
<keyword evidence="2" id="KW-0067">ATP-binding</keyword>
<dbReference type="PROSITE" id="PS51146">
    <property type="entry name" value="KAIC"/>
    <property type="match status" value="1"/>
</dbReference>
<accession>A0A062VEN8</accession>
<protein>
    <submittedName>
        <fullName evidence="4">RecA-superfamily ATPase possibly involved in signal transduction</fullName>
    </submittedName>
</protein>
<evidence type="ECO:0000259" key="3">
    <source>
        <dbReference type="PROSITE" id="PS51146"/>
    </source>
</evidence>
<evidence type="ECO:0000256" key="1">
    <source>
        <dbReference type="ARBA" id="ARBA00022741"/>
    </source>
</evidence>
<evidence type="ECO:0000313" key="4">
    <source>
        <dbReference type="EMBL" id="KCZ73660.1"/>
    </source>
</evidence>
<organism evidence="4 5">
    <name type="scientific">Candidatus Methanoperedens nitratireducens</name>
    <dbReference type="NCBI Taxonomy" id="1392998"/>
    <lineage>
        <taxon>Archaea</taxon>
        <taxon>Methanobacteriati</taxon>
        <taxon>Methanobacteriota</taxon>
        <taxon>Stenosarchaea group</taxon>
        <taxon>Methanomicrobia</taxon>
        <taxon>Methanosarcinales</taxon>
        <taxon>ANME-2 cluster</taxon>
        <taxon>Candidatus Methanoperedentaceae</taxon>
        <taxon>Candidatus Methanoperedens</taxon>
    </lineage>
</organism>
<dbReference type="PANTHER" id="PTHR43637">
    <property type="entry name" value="UPF0273 PROTEIN TM_0370"/>
    <property type="match status" value="1"/>
</dbReference>
<dbReference type="OrthoDB" id="27015at2157"/>
<dbReference type="GO" id="GO:0005524">
    <property type="term" value="F:ATP binding"/>
    <property type="evidence" value="ECO:0007669"/>
    <property type="project" value="UniProtKB-KW"/>
</dbReference>
<evidence type="ECO:0000313" key="5">
    <source>
        <dbReference type="Proteomes" id="UP000027153"/>
    </source>
</evidence>
<dbReference type="InterPro" id="IPR027417">
    <property type="entry name" value="P-loop_NTPase"/>
</dbReference>
<dbReference type="SUPFAM" id="SSF52540">
    <property type="entry name" value="P-loop containing nucleoside triphosphate hydrolases"/>
    <property type="match status" value="1"/>
</dbReference>